<dbReference type="Proteomes" id="UP001174909">
    <property type="component" value="Unassembled WGS sequence"/>
</dbReference>
<dbReference type="EMBL" id="CASHTH010001390">
    <property type="protein sequence ID" value="CAI8014767.1"/>
    <property type="molecule type" value="Genomic_DNA"/>
</dbReference>
<keyword evidence="17" id="KW-1185">Reference proteome</keyword>
<keyword evidence="7 14" id="KW-0274">FAD</keyword>
<dbReference type="GO" id="GO:0070006">
    <property type="term" value="F:metalloaminopeptidase activity"/>
    <property type="evidence" value="ECO:0007669"/>
    <property type="project" value="InterPro"/>
</dbReference>
<evidence type="ECO:0000256" key="10">
    <source>
        <dbReference type="ARBA" id="ARBA00023049"/>
    </source>
</evidence>
<dbReference type="InterPro" id="IPR000994">
    <property type="entry name" value="Pept_M24"/>
</dbReference>
<evidence type="ECO:0000256" key="5">
    <source>
        <dbReference type="ARBA" id="ARBA00022723"/>
    </source>
</evidence>
<evidence type="ECO:0000256" key="4">
    <source>
        <dbReference type="ARBA" id="ARBA00022670"/>
    </source>
</evidence>
<dbReference type="Gene3D" id="3.90.230.10">
    <property type="entry name" value="Creatinase/methionine aminopeptidase superfamily"/>
    <property type="match status" value="1"/>
</dbReference>
<proteinExistence type="inferred from homology"/>
<dbReference type="SUPFAM" id="SSF51905">
    <property type="entry name" value="FAD/NAD(P)-binding domain"/>
    <property type="match status" value="1"/>
</dbReference>
<comment type="subunit">
    <text evidence="2">Homodimer.</text>
</comment>
<evidence type="ECO:0000256" key="11">
    <source>
        <dbReference type="ARBA" id="ARBA00023211"/>
    </source>
</evidence>
<dbReference type="GO" id="GO:0006508">
    <property type="term" value="P:proteolysis"/>
    <property type="evidence" value="ECO:0007669"/>
    <property type="project" value="UniProtKB-KW"/>
</dbReference>
<evidence type="ECO:0000313" key="17">
    <source>
        <dbReference type="Proteomes" id="UP001174909"/>
    </source>
</evidence>
<evidence type="ECO:0000256" key="8">
    <source>
        <dbReference type="ARBA" id="ARBA00022997"/>
    </source>
</evidence>
<dbReference type="SMART" id="SM01011">
    <property type="entry name" value="AMP_N"/>
    <property type="match status" value="1"/>
</dbReference>
<gene>
    <name evidence="16" type="ORF">GBAR_LOCUS9206</name>
</gene>
<evidence type="ECO:0000256" key="6">
    <source>
        <dbReference type="ARBA" id="ARBA00022801"/>
    </source>
</evidence>
<dbReference type="SUPFAM" id="SSF53092">
    <property type="entry name" value="Creatinase/prolidase N-terminal domain"/>
    <property type="match status" value="1"/>
</dbReference>
<comment type="cofactor">
    <cofactor evidence="14">
        <name>FAD</name>
        <dbReference type="ChEBI" id="CHEBI:57692"/>
    </cofactor>
</comment>
<name>A0AA35RPA6_GEOBA</name>
<dbReference type="InterPro" id="IPR036188">
    <property type="entry name" value="FAD/NAD-bd_sf"/>
</dbReference>
<evidence type="ECO:0000256" key="9">
    <source>
        <dbReference type="ARBA" id="ARBA00023002"/>
    </source>
</evidence>
<keyword evidence="9 14" id="KW-0560">Oxidoreductase</keyword>
<keyword evidence="4" id="KW-0645">Protease</keyword>
<keyword evidence="6" id="KW-0378">Hydrolase</keyword>
<dbReference type="Pfam" id="PF00557">
    <property type="entry name" value="Peptidase_M24"/>
    <property type="match status" value="1"/>
</dbReference>
<dbReference type="GO" id="GO:0102009">
    <property type="term" value="F:proline dipeptidase activity"/>
    <property type="evidence" value="ECO:0007669"/>
    <property type="project" value="UniProtKB-EC"/>
</dbReference>
<evidence type="ECO:0000256" key="3">
    <source>
        <dbReference type="ARBA" id="ARBA00022630"/>
    </source>
</evidence>
<feature type="domain" description="Aminopeptidase P N-terminal" evidence="15">
    <location>
        <begin position="374"/>
        <end position="511"/>
    </location>
</feature>
<dbReference type="Gene3D" id="3.50.50.60">
    <property type="entry name" value="FAD/NAD(P)-binding domain"/>
    <property type="match status" value="2"/>
</dbReference>
<evidence type="ECO:0000256" key="2">
    <source>
        <dbReference type="ARBA" id="ARBA00011738"/>
    </source>
</evidence>
<comment type="similarity">
    <text evidence="12">Belongs to the peptidase M24B family. Eukaryotic-type prolidase subfamily.</text>
</comment>
<comment type="catalytic activity">
    <reaction evidence="13">
        <text>Xaa-L-Pro dipeptide + H2O = an L-alpha-amino acid + L-proline</text>
        <dbReference type="Rhea" id="RHEA:76407"/>
        <dbReference type="ChEBI" id="CHEBI:15377"/>
        <dbReference type="ChEBI" id="CHEBI:59869"/>
        <dbReference type="ChEBI" id="CHEBI:60039"/>
        <dbReference type="ChEBI" id="CHEBI:195196"/>
        <dbReference type="EC" id="3.4.13.9"/>
    </reaction>
</comment>
<dbReference type="InterPro" id="IPR007865">
    <property type="entry name" value="Aminopep_P_N"/>
</dbReference>
<keyword evidence="8" id="KW-0224">Dipeptidase</keyword>
<dbReference type="GO" id="GO:0030145">
    <property type="term" value="F:manganese ion binding"/>
    <property type="evidence" value="ECO:0007669"/>
    <property type="project" value="InterPro"/>
</dbReference>
<keyword evidence="5" id="KW-0479">Metal-binding</keyword>
<accession>A0AA35RPA6</accession>
<dbReference type="FunFam" id="3.90.230.10:FF:000002">
    <property type="entry name" value="Xaa-Pro aminopeptidase 3"/>
    <property type="match status" value="1"/>
</dbReference>
<dbReference type="AlphaFoldDB" id="A0AA35RPA6"/>
<comment type="caution">
    <text evidence="16">The sequence shown here is derived from an EMBL/GenBank/DDBJ whole genome shotgun (WGS) entry which is preliminary data.</text>
</comment>
<evidence type="ECO:0000256" key="13">
    <source>
        <dbReference type="ARBA" id="ARBA00048994"/>
    </source>
</evidence>
<evidence type="ECO:0000259" key="15">
    <source>
        <dbReference type="SMART" id="SM01011"/>
    </source>
</evidence>
<dbReference type="GO" id="GO:0050660">
    <property type="term" value="F:flavin adenine dinucleotide binding"/>
    <property type="evidence" value="ECO:0007669"/>
    <property type="project" value="InterPro"/>
</dbReference>
<reference evidence="16" key="1">
    <citation type="submission" date="2023-03" db="EMBL/GenBank/DDBJ databases">
        <authorList>
            <person name="Steffen K."/>
            <person name="Cardenas P."/>
        </authorList>
    </citation>
    <scope>NUCLEOTIDE SEQUENCE</scope>
</reference>
<dbReference type="InterPro" id="IPR036005">
    <property type="entry name" value="Creatinase/aminopeptidase-like"/>
</dbReference>
<dbReference type="Gene3D" id="3.40.350.10">
    <property type="entry name" value="Creatinase/prolidase N-terminal domain"/>
    <property type="match status" value="1"/>
</dbReference>
<dbReference type="SUPFAM" id="SSF55920">
    <property type="entry name" value="Creatinase/aminopeptidase"/>
    <property type="match status" value="1"/>
</dbReference>
<dbReference type="CDD" id="cd01087">
    <property type="entry name" value="Prolidase"/>
    <property type="match status" value="1"/>
</dbReference>
<dbReference type="InterPro" id="IPR029149">
    <property type="entry name" value="Creatin/AminoP/Spt16_N"/>
</dbReference>
<evidence type="ECO:0000256" key="12">
    <source>
        <dbReference type="ARBA" id="ARBA00043990"/>
    </source>
</evidence>
<comment type="cofactor">
    <cofactor evidence="1">
        <name>Mn(2+)</name>
        <dbReference type="ChEBI" id="CHEBI:29035"/>
    </cofactor>
</comment>
<dbReference type="Pfam" id="PF05195">
    <property type="entry name" value="AMP_N"/>
    <property type="match status" value="1"/>
</dbReference>
<evidence type="ECO:0000256" key="14">
    <source>
        <dbReference type="RuleBase" id="RU361177"/>
    </source>
</evidence>
<dbReference type="PRINTS" id="PR00419">
    <property type="entry name" value="ADXRDTASE"/>
</dbReference>
<evidence type="ECO:0000256" key="1">
    <source>
        <dbReference type="ARBA" id="ARBA00001936"/>
    </source>
</evidence>
<dbReference type="GO" id="GO:0004499">
    <property type="term" value="F:N,N-dimethylaniline monooxygenase activity"/>
    <property type="evidence" value="ECO:0007669"/>
    <property type="project" value="InterPro"/>
</dbReference>
<sequence length="850" mass="95472">MQKVAVVGAGGAGLACARHLRRYPDAFSVSVFERAKEVGGTWLYTDCTDKDEYGLPVHSSIPKALRANLPKEMMHYPDFPFDEEDLPSFVGHADVLQYLKRYATKFDLYRDIALHTLVESIKPRPRSSPLTDGEIANGVRDDVRWMVRTKDLETGMIAQEIFDSVLVCVGHYSKPFTPTIPGLDEFPGRVTHSHAYRTNGTVCFENGESRVVDSIILCTGYEFHFPFLSQETGIQVECGRRVTPLYKHTFNIAHPSMALLGVNYSIVAFPFFHIQAQMIVSVLLGESKLPSKQAMERERMEQYIAHLEQGGALYHAHQVEPEFPLVREFVKVANLEPLSPLFEEMDKAVLDHRAIDLWNFRNPVFKMGPDCLSVAMSLFADNRRRLCEKLKEEGTVSPGAIVVLQGGEQECLHSSDREIVFRQESYFHWLFGVTEADCYGAVEVHSGKAVLFVPHLPEDYATWMGQIYPREHFQREYAVDEVHYTDEIAQVLEKKKPTMLLTLYGRNTDSGSFCKEAAFDGIGKFKEIINNSILHPVITECRVLKTDAEKAILRYTNQISSMAHCQVMRAVKPGMKEYELESLFQHVCYSRGGMRHVSYTCICASGHNSATLHYGHAGEPHTRTLQDGDMCLFDMGGEYCCYASDITCSFPANGVFSEQQKLIYNAVLKANRAVLAAIRPGVKWPDMHCLADRVHLGALKEAGLLKGEVEEMMPVRLGAVFMPHGLGHFMGLDEHDVGGYPEGVERSCEAGLKSLRTGRVLQEGMCLTVEPGIYFMNHLLDNALLNPAQACFINRDLLMKFRGCGGIRIEDDVLVTATGAELLTDVPRTVEEIEAWMQRGEKTWCIPPPT</sequence>
<dbReference type="InterPro" id="IPR020946">
    <property type="entry name" value="Flavin_mOase-like"/>
</dbReference>
<evidence type="ECO:0000313" key="16">
    <source>
        <dbReference type="EMBL" id="CAI8014767.1"/>
    </source>
</evidence>
<keyword evidence="3 14" id="KW-0285">Flavoprotein</keyword>
<keyword evidence="14" id="KW-0503">Monooxygenase</keyword>
<dbReference type="InterPro" id="IPR052433">
    <property type="entry name" value="X-Pro_dipept-like"/>
</dbReference>
<dbReference type="EC" id="1.-.-.-" evidence="14"/>
<dbReference type="PANTHER" id="PTHR48480:SF2">
    <property type="entry name" value="PEPTIDASE D"/>
    <property type="match status" value="1"/>
</dbReference>
<organism evidence="16 17">
    <name type="scientific">Geodia barretti</name>
    <name type="common">Barrett's horny sponge</name>
    <dbReference type="NCBI Taxonomy" id="519541"/>
    <lineage>
        <taxon>Eukaryota</taxon>
        <taxon>Metazoa</taxon>
        <taxon>Porifera</taxon>
        <taxon>Demospongiae</taxon>
        <taxon>Heteroscleromorpha</taxon>
        <taxon>Tetractinellida</taxon>
        <taxon>Astrophorina</taxon>
        <taxon>Geodiidae</taxon>
        <taxon>Geodia</taxon>
    </lineage>
</organism>
<keyword evidence="11" id="KW-0464">Manganese</keyword>
<dbReference type="GO" id="GO:0050661">
    <property type="term" value="F:NADP binding"/>
    <property type="evidence" value="ECO:0007669"/>
    <property type="project" value="InterPro"/>
</dbReference>
<comment type="similarity">
    <text evidence="14">Belongs to the FMO family.</text>
</comment>
<evidence type="ECO:0000256" key="7">
    <source>
        <dbReference type="ARBA" id="ARBA00022827"/>
    </source>
</evidence>
<dbReference type="PANTHER" id="PTHR48480">
    <property type="match status" value="1"/>
</dbReference>
<protein>
    <recommendedName>
        <fullName evidence="14">Flavin-containing monooxygenase</fullName>
        <ecNumber evidence="14">1.-.-.-</ecNumber>
    </recommendedName>
</protein>
<keyword evidence="10" id="KW-0482">Metalloprotease</keyword>
<dbReference type="PROSITE" id="PS51257">
    <property type="entry name" value="PROKAR_LIPOPROTEIN"/>
    <property type="match status" value="1"/>
</dbReference>
<dbReference type="Pfam" id="PF00743">
    <property type="entry name" value="FMO-like"/>
    <property type="match status" value="2"/>
</dbReference>